<comment type="caution">
    <text evidence="2">The sequence shown here is derived from an EMBL/GenBank/DDBJ whole genome shotgun (WGS) entry which is preliminary data.</text>
</comment>
<evidence type="ECO:0000313" key="2">
    <source>
        <dbReference type="EMBL" id="MFD2547209.1"/>
    </source>
</evidence>
<organism evidence="2 3">
    <name type="scientific">Sphingobacterium suaedae</name>
    <dbReference type="NCBI Taxonomy" id="1686402"/>
    <lineage>
        <taxon>Bacteria</taxon>
        <taxon>Pseudomonadati</taxon>
        <taxon>Bacteroidota</taxon>
        <taxon>Sphingobacteriia</taxon>
        <taxon>Sphingobacteriales</taxon>
        <taxon>Sphingobacteriaceae</taxon>
        <taxon>Sphingobacterium</taxon>
    </lineage>
</organism>
<reference evidence="3" key="1">
    <citation type="journal article" date="2019" name="Int. J. Syst. Evol. Microbiol.">
        <title>The Global Catalogue of Microorganisms (GCM) 10K type strain sequencing project: providing services to taxonomists for standard genome sequencing and annotation.</title>
        <authorList>
            <consortium name="The Broad Institute Genomics Platform"/>
            <consortium name="The Broad Institute Genome Sequencing Center for Infectious Disease"/>
            <person name="Wu L."/>
            <person name="Ma J."/>
        </authorList>
    </citation>
    <scope>NUCLEOTIDE SEQUENCE [LARGE SCALE GENOMIC DNA]</scope>
    <source>
        <strain evidence="3">KCTC 42662</strain>
    </source>
</reference>
<gene>
    <name evidence="2" type="ORF">ACFSR5_06060</name>
</gene>
<proteinExistence type="predicted"/>
<name>A0ABW5KG70_9SPHI</name>
<protein>
    <submittedName>
        <fullName evidence="2">Uncharacterized protein</fullName>
    </submittedName>
</protein>
<dbReference type="Proteomes" id="UP001597545">
    <property type="component" value="Unassembled WGS sequence"/>
</dbReference>
<sequence length="161" mass="18228">MKSLYCLLLLAIAYFYAEAPSTCTVRYGTEMFSSDVVTHLKRGKKEFELTFTCNDAPGRLGRLTLEIREFTGAGVYDLQSGNVIVYATQDGHAFYWKSFYSEVNRTVYARGSVAVARCDHRYIAKAHGELYHEEFNHGDMALTKTSFEAGTDECIRNAQLF</sequence>
<keyword evidence="3" id="KW-1185">Reference proteome</keyword>
<feature type="chain" id="PRO_5045930041" evidence="1">
    <location>
        <begin position="20"/>
        <end position="161"/>
    </location>
</feature>
<evidence type="ECO:0000256" key="1">
    <source>
        <dbReference type="SAM" id="SignalP"/>
    </source>
</evidence>
<dbReference type="EMBL" id="JBHULR010000003">
    <property type="protein sequence ID" value="MFD2547209.1"/>
    <property type="molecule type" value="Genomic_DNA"/>
</dbReference>
<evidence type="ECO:0000313" key="3">
    <source>
        <dbReference type="Proteomes" id="UP001597545"/>
    </source>
</evidence>
<accession>A0ABW5KG70</accession>
<dbReference type="RefSeq" id="WP_380901743.1">
    <property type="nucleotide sequence ID" value="NZ_JBHUEG010000007.1"/>
</dbReference>
<keyword evidence="1" id="KW-0732">Signal</keyword>
<feature type="signal peptide" evidence="1">
    <location>
        <begin position="1"/>
        <end position="19"/>
    </location>
</feature>